<gene>
    <name evidence="9" type="ORF">DW116_09145</name>
    <name evidence="8" type="ORF">DXD17_10900</name>
</gene>
<comment type="similarity">
    <text evidence="5">Belongs to the YicC/YloC family.</text>
</comment>
<dbReference type="GO" id="GO:0004521">
    <property type="term" value="F:RNA endonuclease activity"/>
    <property type="evidence" value="ECO:0007669"/>
    <property type="project" value="InterPro"/>
</dbReference>
<sequence length="292" mass="33856">MIKSMTGFGRCEVQKENRKFTVELKSVNHRYLDVNIRMPKKLNFFETSIRTLLKSYASRGKVDIFITYEDASQSQVSVRYHAGIAGEYLKYLQQMETEFGLENDIRVSSLARFPEVFTMEEQAEDEDKLWNGLKEALEGAFRQFVETRTAEGENLKKDLLEKLSYLECQVGKVEERSPQIVAEYRAKLEAKVKELLEDVQIDESRIAAEVILFADKICTDEEVVRLKSHIQHMRSTLEEKEGIGRKLDFIAQEMNREANTILSKANDLEVSNLAIELKTEIEKIREQIQNIE</sequence>
<evidence type="ECO:0000256" key="2">
    <source>
        <dbReference type="ARBA" id="ARBA00022722"/>
    </source>
</evidence>
<dbReference type="AlphaFoldDB" id="A0A3E4LKQ1"/>
<dbReference type="Proteomes" id="UP000285832">
    <property type="component" value="Unassembled WGS sequence"/>
</dbReference>
<dbReference type="NCBIfam" id="TIGR00255">
    <property type="entry name" value="YicC/YloC family endoribonuclease"/>
    <property type="match status" value="1"/>
</dbReference>
<dbReference type="Pfam" id="PF03755">
    <property type="entry name" value="YicC-like_N"/>
    <property type="match status" value="1"/>
</dbReference>
<reference evidence="10 11" key="1">
    <citation type="submission" date="2018-08" db="EMBL/GenBank/DDBJ databases">
        <title>A genome reference for cultivated species of the human gut microbiota.</title>
        <authorList>
            <person name="Zou Y."/>
            <person name="Xue W."/>
            <person name="Luo G."/>
        </authorList>
    </citation>
    <scope>NUCLEOTIDE SEQUENCE [LARGE SCALE GENOMIC DNA]</scope>
    <source>
        <strain evidence="9 11">AM09-9</strain>
        <strain evidence="8 10">TF11-7</strain>
    </source>
</reference>
<feature type="domain" description="Endoribonuclease YicC-like C-terminal" evidence="7">
    <location>
        <begin position="173"/>
        <end position="292"/>
    </location>
</feature>
<evidence type="ECO:0000313" key="11">
    <source>
        <dbReference type="Proteomes" id="UP000285832"/>
    </source>
</evidence>
<evidence type="ECO:0000256" key="3">
    <source>
        <dbReference type="ARBA" id="ARBA00022759"/>
    </source>
</evidence>
<dbReference type="GeneID" id="77334236"/>
<evidence type="ECO:0000259" key="6">
    <source>
        <dbReference type="Pfam" id="PF03755"/>
    </source>
</evidence>
<dbReference type="Proteomes" id="UP000260793">
    <property type="component" value="Unassembled WGS sequence"/>
</dbReference>
<keyword evidence="4" id="KW-0378">Hydrolase</keyword>
<dbReference type="EMBL" id="QRMI01000021">
    <property type="protein sequence ID" value="RHJ60665.1"/>
    <property type="molecule type" value="Genomic_DNA"/>
</dbReference>
<dbReference type="InterPro" id="IPR013551">
    <property type="entry name" value="YicC-like_C"/>
</dbReference>
<name>A0A3E4LKQ1_9FIRM</name>
<dbReference type="EMBL" id="QSQN01000030">
    <property type="protein sequence ID" value="RGK38077.1"/>
    <property type="molecule type" value="Genomic_DNA"/>
</dbReference>
<keyword evidence="3" id="KW-0255">Endonuclease</keyword>
<organism evidence="8 10">
    <name type="scientific">[Ruminococcus] lactaris</name>
    <dbReference type="NCBI Taxonomy" id="46228"/>
    <lineage>
        <taxon>Bacteria</taxon>
        <taxon>Bacillati</taxon>
        <taxon>Bacillota</taxon>
        <taxon>Clostridia</taxon>
        <taxon>Lachnospirales</taxon>
        <taxon>Lachnospiraceae</taxon>
        <taxon>Mediterraneibacter</taxon>
    </lineage>
</organism>
<evidence type="ECO:0000313" key="9">
    <source>
        <dbReference type="EMBL" id="RHJ60665.1"/>
    </source>
</evidence>
<evidence type="ECO:0000313" key="8">
    <source>
        <dbReference type="EMBL" id="RGK38077.1"/>
    </source>
</evidence>
<accession>A0A3E4LKQ1</accession>
<comment type="caution">
    <text evidence="8">The sequence shown here is derived from an EMBL/GenBank/DDBJ whole genome shotgun (WGS) entry which is preliminary data.</text>
</comment>
<dbReference type="GO" id="GO:0016787">
    <property type="term" value="F:hydrolase activity"/>
    <property type="evidence" value="ECO:0007669"/>
    <property type="project" value="UniProtKB-KW"/>
</dbReference>
<dbReference type="PANTHER" id="PTHR30636">
    <property type="entry name" value="UPF0701 PROTEIN YICC"/>
    <property type="match status" value="1"/>
</dbReference>
<evidence type="ECO:0000256" key="4">
    <source>
        <dbReference type="ARBA" id="ARBA00022801"/>
    </source>
</evidence>
<dbReference type="InterPro" id="IPR005229">
    <property type="entry name" value="YicC/YloC-like"/>
</dbReference>
<protein>
    <submittedName>
        <fullName evidence="8">YicC family protein</fullName>
    </submittedName>
</protein>
<evidence type="ECO:0000256" key="5">
    <source>
        <dbReference type="ARBA" id="ARBA00035648"/>
    </source>
</evidence>
<evidence type="ECO:0000259" key="7">
    <source>
        <dbReference type="Pfam" id="PF08340"/>
    </source>
</evidence>
<dbReference type="Pfam" id="PF08340">
    <property type="entry name" value="YicC-like_C"/>
    <property type="match status" value="1"/>
</dbReference>
<feature type="domain" description="Endoribonuclease YicC-like N-terminal" evidence="6">
    <location>
        <begin position="2"/>
        <end position="157"/>
    </location>
</feature>
<dbReference type="InterPro" id="IPR013527">
    <property type="entry name" value="YicC-like_N"/>
</dbReference>
<evidence type="ECO:0000313" key="10">
    <source>
        <dbReference type="Proteomes" id="UP000260793"/>
    </source>
</evidence>
<dbReference type="PANTHER" id="PTHR30636:SF3">
    <property type="entry name" value="UPF0701 PROTEIN YICC"/>
    <property type="match status" value="1"/>
</dbReference>
<keyword evidence="2" id="KW-0540">Nuclease</keyword>
<dbReference type="RefSeq" id="WP_005611797.1">
    <property type="nucleotide sequence ID" value="NZ_CABKOA010000012.1"/>
</dbReference>
<proteinExistence type="inferred from homology"/>
<comment type="cofactor">
    <cofactor evidence="1">
        <name>a divalent metal cation</name>
        <dbReference type="ChEBI" id="CHEBI:60240"/>
    </cofactor>
</comment>
<evidence type="ECO:0000256" key="1">
    <source>
        <dbReference type="ARBA" id="ARBA00001968"/>
    </source>
</evidence>